<reference evidence="3 4" key="1">
    <citation type="journal article" date="2020" name="ISME J.">
        <title>Uncovering the hidden diversity of litter-decomposition mechanisms in mushroom-forming fungi.</title>
        <authorList>
            <person name="Floudas D."/>
            <person name="Bentzer J."/>
            <person name="Ahren D."/>
            <person name="Johansson T."/>
            <person name="Persson P."/>
            <person name="Tunlid A."/>
        </authorList>
    </citation>
    <scope>NUCLEOTIDE SEQUENCE [LARGE SCALE GENOMIC DNA]</scope>
    <source>
        <strain evidence="3 4">CBS 101986</strain>
    </source>
</reference>
<dbReference type="Proteomes" id="UP000567179">
    <property type="component" value="Unassembled WGS sequence"/>
</dbReference>
<dbReference type="AlphaFoldDB" id="A0A8H5EVP6"/>
<accession>A0A8H5EVP6</accession>
<keyword evidence="4" id="KW-1185">Reference proteome</keyword>
<proteinExistence type="predicted"/>
<feature type="region of interest" description="Disordered" evidence="1">
    <location>
        <begin position="144"/>
        <end position="165"/>
    </location>
</feature>
<dbReference type="InterPro" id="IPR008266">
    <property type="entry name" value="Tyr_kinase_AS"/>
</dbReference>
<organism evidence="3 4">
    <name type="scientific">Psilocybe cf. subviscida</name>
    <dbReference type="NCBI Taxonomy" id="2480587"/>
    <lineage>
        <taxon>Eukaryota</taxon>
        <taxon>Fungi</taxon>
        <taxon>Dikarya</taxon>
        <taxon>Basidiomycota</taxon>
        <taxon>Agaricomycotina</taxon>
        <taxon>Agaricomycetes</taxon>
        <taxon>Agaricomycetidae</taxon>
        <taxon>Agaricales</taxon>
        <taxon>Agaricineae</taxon>
        <taxon>Strophariaceae</taxon>
        <taxon>Psilocybe</taxon>
    </lineage>
</organism>
<dbReference type="EMBL" id="JAACJJ010000044">
    <property type="protein sequence ID" value="KAF5314320.1"/>
    <property type="molecule type" value="Genomic_DNA"/>
</dbReference>
<protein>
    <recommendedName>
        <fullName evidence="2">Fungal-type protein kinase domain-containing protein</fullName>
    </recommendedName>
</protein>
<feature type="compositionally biased region" description="Polar residues" evidence="1">
    <location>
        <begin position="722"/>
        <end position="733"/>
    </location>
</feature>
<dbReference type="SUPFAM" id="SSF56112">
    <property type="entry name" value="Protein kinase-like (PK-like)"/>
    <property type="match status" value="1"/>
</dbReference>
<dbReference type="InterPro" id="IPR011009">
    <property type="entry name" value="Kinase-like_dom_sf"/>
</dbReference>
<gene>
    <name evidence="3" type="ORF">D9619_011923</name>
</gene>
<name>A0A8H5EVP6_9AGAR</name>
<dbReference type="Gene3D" id="1.10.510.10">
    <property type="entry name" value="Transferase(Phosphotransferase) domain 1"/>
    <property type="match status" value="1"/>
</dbReference>
<evidence type="ECO:0000313" key="3">
    <source>
        <dbReference type="EMBL" id="KAF5314320.1"/>
    </source>
</evidence>
<feature type="compositionally biased region" description="Polar residues" evidence="1">
    <location>
        <begin position="755"/>
        <end position="764"/>
    </location>
</feature>
<dbReference type="OrthoDB" id="5569250at2759"/>
<dbReference type="InterPro" id="IPR040976">
    <property type="entry name" value="Pkinase_fungal"/>
</dbReference>
<feature type="domain" description="Fungal-type protein kinase" evidence="2">
    <location>
        <begin position="420"/>
        <end position="609"/>
    </location>
</feature>
<feature type="region of interest" description="Disordered" evidence="1">
    <location>
        <begin position="716"/>
        <end position="764"/>
    </location>
</feature>
<evidence type="ECO:0000259" key="2">
    <source>
        <dbReference type="Pfam" id="PF17667"/>
    </source>
</evidence>
<evidence type="ECO:0000313" key="4">
    <source>
        <dbReference type="Proteomes" id="UP000567179"/>
    </source>
</evidence>
<dbReference type="Pfam" id="PF17667">
    <property type="entry name" value="Pkinase_fungal"/>
    <property type="match status" value="1"/>
</dbReference>
<sequence length="764" mass="86822">MGDATDRADSDLVSGAARALDTLNISSPVKRKGDSYRAEHVVADIEADINTKYMDGATMDEFWEALRYKERDFHNVDITCIDSNIDGSWLDLLNETCNAISEKDNNEHKIRFVDASSKRPHDHATGTYSRPDLVGIRVLRAPEHGDHENASGQSPDNDEEDAEATQWSQLEAIVELHSKGTSALKSKNRTAAYTYYLLQGRPDLTHVLGLHCSYDGWKGAEKRPQKVVRLYIAGGARGIFFRDLYDLNEKGKETETETEMRKWRDKERMLFYAFCKRLLYVSEAFNVPNISRSVPVQNTATLGLDTILFDIESATGDDVIFSPGWQLLSSSKPFSKRTFVYHRKDKNDRPQIVVGAKSLAVSIIKDSYREKTRRFKEECILETIHKLKEQLGPFPGVIELVFYQVLPAPVSLDPTQEHEIVRLFLNESGVRLVDVLRLDKFLMGLYDLLEVLRALHTHHGILHRDISEANVLVVEQNIERSSRYDHLGANSPMYQFSSINHILRAQDLRSNIDENSKLRRRSGTPIFTARAVQLGAPLVPAAEYASWDVPDLVEEIRDRYEKVHPSRLANDFKAGHYFTRLQEATVKPDFKFAHQLKHDAESVYWLLTWWAIRAQGSNNTIEGVINPVAWHTVTSTIPERRIRLVKGTLDVFYKDLEDLLTNVVKFLDFDTYWAPATPQLQHSEIALEAFQRHLLNFLVQHDGEPLLKDERHAKARTYDHAASTTPSLSTSEVSIRRDVASVDPTTGQKRKAGVTGSQGSKKNK</sequence>
<dbReference type="GO" id="GO:0004672">
    <property type="term" value="F:protein kinase activity"/>
    <property type="evidence" value="ECO:0007669"/>
    <property type="project" value="InterPro"/>
</dbReference>
<evidence type="ECO:0000256" key="1">
    <source>
        <dbReference type="SAM" id="MobiDB-lite"/>
    </source>
</evidence>
<comment type="caution">
    <text evidence="3">The sequence shown here is derived from an EMBL/GenBank/DDBJ whole genome shotgun (WGS) entry which is preliminary data.</text>
</comment>
<dbReference type="PROSITE" id="PS00109">
    <property type="entry name" value="PROTEIN_KINASE_TYR"/>
    <property type="match status" value="1"/>
</dbReference>